<feature type="region of interest" description="Disordered" evidence="1">
    <location>
        <begin position="28"/>
        <end position="65"/>
    </location>
</feature>
<name>A0A9X4B7P3_ENTFC</name>
<evidence type="ECO:0000313" key="4">
    <source>
        <dbReference type="Proteomes" id="UP001141166"/>
    </source>
</evidence>
<feature type="signal peptide" evidence="2">
    <location>
        <begin position="1"/>
        <end position="25"/>
    </location>
</feature>
<dbReference type="Proteomes" id="UP001141166">
    <property type="component" value="Unassembled WGS sequence"/>
</dbReference>
<dbReference type="EMBL" id="JAMWMK010000029">
    <property type="protein sequence ID" value="MDC4248914.1"/>
    <property type="molecule type" value="Genomic_DNA"/>
</dbReference>
<accession>A0A9X4B7P3</accession>
<protein>
    <submittedName>
        <fullName evidence="3">Uncharacterized protein</fullName>
    </submittedName>
</protein>
<feature type="chain" id="PRO_5040776263" evidence="2">
    <location>
        <begin position="26"/>
        <end position="65"/>
    </location>
</feature>
<proteinExistence type="predicted"/>
<reference evidence="3" key="1">
    <citation type="submission" date="2022-05" db="EMBL/GenBank/DDBJ databases">
        <title>Draft genome sequences of Clostridium perfringens strains isolated from Peru.</title>
        <authorList>
            <person name="Hurtado R."/>
            <person name="Lima L."/>
            <person name="Sousa T."/>
            <person name="Jaiswal A.K."/>
            <person name="Tiwari S."/>
            <person name="Maturrano L."/>
            <person name="Brenig B."/>
            <person name="Azevedo V."/>
        </authorList>
    </citation>
    <scope>NUCLEOTIDE SEQUENCE</scope>
    <source>
        <strain evidence="3">CP4</strain>
    </source>
</reference>
<evidence type="ECO:0000256" key="1">
    <source>
        <dbReference type="SAM" id="MobiDB-lite"/>
    </source>
</evidence>
<keyword evidence="2" id="KW-0732">Signal</keyword>
<comment type="caution">
    <text evidence="3">The sequence shown here is derived from an EMBL/GenBank/DDBJ whole genome shotgun (WGS) entry which is preliminary data.</text>
</comment>
<dbReference type="AlphaFoldDB" id="A0A9X4B7P3"/>
<organism evidence="3 4">
    <name type="scientific">Enterococcus faecium</name>
    <name type="common">Streptococcus faecium</name>
    <dbReference type="NCBI Taxonomy" id="1352"/>
    <lineage>
        <taxon>Bacteria</taxon>
        <taxon>Bacillati</taxon>
        <taxon>Bacillota</taxon>
        <taxon>Bacilli</taxon>
        <taxon>Lactobacillales</taxon>
        <taxon>Enterococcaceae</taxon>
        <taxon>Enterococcus</taxon>
    </lineage>
</organism>
<sequence length="65" mass="6671">MKRTSMIASIAIILTSLLSSGGVYAAEPTQTADPASASTPVTADLTTPQQMTPKPPSDPNNPDIT</sequence>
<feature type="compositionally biased region" description="Polar residues" evidence="1">
    <location>
        <begin position="28"/>
        <end position="52"/>
    </location>
</feature>
<gene>
    <name evidence="3" type="ORF">M3X98_12915</name>
</gene>
<evidence type="ECO:0000256" key="2">
    <source>
        <dbReference type="SAM" id="SignalP"/>
    </source>
</evidence>
<dbReference type="RefSeq" id="WP_081125757.1">
    <property type="nucleotide sequence ID" value="NZ_JAMWMK010000029.1"/>
</dbReference>
<evidence type="ECO:0000313" key="3">
    <source>
        <dbReference type="EMBL" id="MDC4248914.1"/>
    </source>
</evidence>